<proteinExistence type="predicted"/>
<dbReference type="Proteomes" id="UP000215158">
    <property type="component" value="Chromosome 2"/>
</dbReference>
<evidence type="ECO:0000313" key="3">
    <source>
        <dbReference type="Proteomes" id="UP000215158"/>
    </source>
</evidence>
<protein>
    <submittedName>
        <fullName evidence="2">Cupin</fullName>
    </submittedName>
</protein>
<dbReference type="Gene3D" id="2.60.120.10">
    <property type="entry name" value="Jelly Rolls"/>
    <property type="match status" value="1"/>
</dbReference>
<sequence>MDRNAFTESLTKEGFPDAVVVTREANVEMEVHEHPFEAKALILEGDMNIRVGDEERAYRVGDVFHVPANKPHSERYGPNGVTYLVGRKQSGAA</sequence>
<dbReference type="Pfam" id="PF07883">
    <property type="entry name" value="Cupin_2"/>
    <property type="match status" value="1"/>
</dbReference>
<name>A0A248VU19_9BURK</name>
<dbReference type="OrthoDB" id="8756764at2"/>
<accession>A0A248VU19</accession>
<feature type="domain" description="Cupin type-2" evidence="1">
    <location>
        <begin position="26"/>
        <end position="73"/>
    </location>
</feature>
<dbReference type="EMBL" id="CP022990">
    <property type="protein sequence ID" value="ASW02012.1"/>
    <property type="molecule type" value="Genomic_DNA"/>
</dbReference>
<dbReference type="InterPro" id="IPR014710">
    <property type="entry name" value="RmlC-like_jellyroll"/>
</dbReference>
<dbReference type="SUPFAM" id="SSF51182">
    <property type="entry name" value="RmlC-like cupins"/>
    <property type="match status" value="1"/>
</dbReference>
<evidence type="ECO:0000259" key="1">
    <source>
        <dbReference type="Pfam" id="PF07883"/>
    </source>
</evidence>
<dbReference type="InterPro" id="IPR013096">
    <property type="entry name" value="Cupin_2"/>
</dbReference>
<dbReference type="KEGG" id="parb:CJU94_28225"/>
<dbReference type="InterPro" id="IPR011051">
    <property type="entry name" value="RmlC_Cupin_sf"/>
</dbReference>
<dbReference type="AlphaFoldDB" id="A0A248VU19"/>
<evidence type="ECO:0000313" key="2">
    <source>
        <dbReference type="EMBL" id="ASW02012.1"/>
    </source>
</evidence>
<organism evidence="2 3">
    <name type="scientific">Paraburkholderia aromaticivorans</name>
    <dbReference type="NCBI Taxonomy" id="2026199"/>
    <lineage>
        <taxon>Bacteria</taxon>
        <taxon>Pseudomonadati</taxon>
        <taxon>Pseudomonadota</taxon>
        <taxon>Betaproteobacteria</taxon>
        <taxon>Burkholderiales</taxon>
        <taxon>Burkholderiaceae</taxon>
        <taxon>Paraburkholderia</taxon>
    </lineage>
</organism>
<reference evidence="2 3" key="1">
    <citation type="submission" date="2017-08" db="EMBL/GenBank/DDBJ databases">
        <title>Identification and genetic characteristics of simultaneous BTEX- and naphthalene-degrading Paraburkholderia sp. BN5 isolated from petroleum-contaminated soil.</title>
        <authorList>
            <person name="Lee Y."/>
            <person name="Jeon C.O."/>
        </authorList>
    </citation>
    <scope>NUCLEOTIDE SEQUENCE [LARGE SCALE GENOMIC DNA]</scope>
    <source>
        <strain evidence="2 3">BN5</strain>
    </source>
</reference>
<gene>
    <name evidence="2" type="ORF">CJU94_28225</name>
</gene>
<keyword evidence="3" id="KW-1185">Reference proteome</keyword>
<dbReference type="RefSeq" id="WP_095421898.1">
    <property type="nucleotide sequence ID" value="NZ_CP022990.1"/>
</dbReference>